<dbReference type="InterPro" id="IPR032675">
    <property type="entry name" value="LRR_dom_sf"/>
</dbReference>
<evidence type="ECO:0000313" key="2">
    <source>
        <dbReference type="Proteomes" id="UP001642483"/>
    </source>
</evidence>
<dbReference type="EMBL" id="CAWYQH010000090">
    <property type="protein sequence ID" value="CAK8681850.1"/>
    <property type="molecule type" value="Genomic_DNA"/>
</dbReference>
<sequence length="197" mass="22190">MAASDIVEKKLCAETLKSQLAHFRTLAYDDWVADDNDRRYVSLLCELKKYADKQLILMAADHFPIELNLDNLYLSTSEATGLSEILRKQNNLKELVLTNCFSPGDVELVISAIVDMPGKVKWIDISDNIIKEIPGLEFFAKVEDKLEIFGCFDDGNGGRRDPNEYEKQKIQLILDELHDSKLKVDVGDGACLCPGKH</sequence>
<keyword evidence="2" id="KW-1185">Reference proteome</keyword>
<accession>A0ABP0FRT9</accession>
<dbReference type="Proteomes" id="UP001642483">
    <property type="component" value="Unassembled WGS sequence"/>
</dbReference>
<evidence type="ECO:0000313" key="1">
    <source>
        <dbReference type="EMBL" id="CAK8681850.1"/>
    </source>
</evidence>
<name>A0ABP0FRT9_CLALP</name>
<protein>
    <submittedName>
        <fullName evidence="1">Uncharacterized protein</fullName>
    </submittedName>
</protein>
<proteinExistence type="predicted"/>
<organism evidence="1 2">
    <name type="scientific">Clavelina lepadiformis</name>
    <name type="common">Light-bulb sea squirt</name>
    <name type="synonym">Ascidia lepadiformis</name>
    <dbReference type="NCBI Taxonomy" id="159417"/>
    <lineage>
        <taxon>Eukaryota</taxon>
        <taxon>Metazoa</taxon>
        <taxon>Chordata</taxon>
        <taxon>Tunicata</taxon>
        <taxon>Ascidiacea</taxon>
        <taxon>Aplousobranchia</taxon>
        <taxon>Clavelinidae</taxon>
        <taxon>Clavelina</taxon>
    </lineage>
</organism>
<gene>
    <name evidence="1" type="ORF">CVLEPA_LOCUS12084</name>
</gene>
<dbReference type="Gene3D" id="3.80.10.10">
    <property type="entry name" value="Ribonuclease Inhibitor"/>
    <property type="match status" value="1"/>
</dbReference>
<dbReference type="SUPFAM" id="SSF52047">
    <property type="entry name" value="RNI-like"/>
    <property type="match status" value="1"/>
</dbReference>
<reference evidence="1 2" key="1">
    <citation type="submission" date="2024-02" db="EMBL/GenBank/DDBJ databases">
        <authorList>
            <person name="Daric V."/>
            <person name="Darras S."/>
        </authorList>
    </citation>
    <scope>NUCLEOTIDE SEQUENCE [LARGE SCALE GENOMIC DNA]</scope>
</reference>
<comment type="caution">
    <text evidence="1">The sequence shown here is derived from an EMBL/GenBank/DDBJ whole genome shotgun (WGS) entry which is preliminary data.</text>
</comment>